<dbReference type="EMBL" id="JAHQIW010004187">
    <property type="protein sequence ID" value="KAJ1361372.1"/>
    <property type="molecule type" value="Genomic_DNA"/>
</dbReference>
<feature type="domain" description="MSP" evidence="1">
    <location>
        <begin position="1"/>
        <end position="57"/>
    </location>
</feature>
<organism evidence="2 3">
    <name type="scientific">Parelaphostrongylus tenuis</name>
    <name type="common">Meningeal worm</name>
    <dbReference type="NCBI Taxonomy" id="148309"/>
    <lineage>
        <taxon>Eukaryota</taxon>
        <taxon>Metazoa</taxon>
        <taxon>Ecdysozoa</taxon>
        <taxon>Nematoda</taxon>
        <taxon>Chromadorea</taxon>
        <taxon>Rhabditida</taxon>
        <taxon>Rhabditina</taxon>
        <taxon>Rhabditomorpha</taxon>
        <taxon>Strongyloidea</taxon>
        <taxon>Metastrongylidae</taxon>
        <taxon>Parelaphostrongylus</taxon>
    </lineage>
</organism>
<dbReference type="Pfam" id="PF00635">
    <property type="entry name" value="Motile_Sperm"/>
    <property type="match status" value="1"/>
</dbReference>
<dbReference type="Gene3D" id="2.60.40.10">
    <property type="entry name" value="Immunoglobulins"/>
    <property type="match status" value="1"/>
</dbReference>
<protein>
    <recommendedName>
        <fullName evidence="1">MSP domain-containing protein</fullName>
    </recommendedName>
</protein>
<dbReference type="AlphaFoldDB" id="A0AAD5N4B3"/>
<dbReference type="PROSITE" id="PS50202">
    <property type="entry name" value="MSP"/>
    <property type="match status" value="1"/>
</dbReference>
<dbReference type="Proteomes" id="UP001196413">
    <property type="component" value="Unassembled WGS sequence"/>
</dbReference>
<evidence type="ECO:0000259" key="1">
    <source>
        <dbReference type="PROSITE" id="PS50202"/>
    </source>
</evidence>
<dbReference type="InterPro" id="IPR008962">
    <property type="entry name" value="PapD-like_sf"/>
</dbReference>
<gene>
    <name evidence="2" type="ORF">KIN20_020601</name>
</gene>
<evidence type="ECO:0000313" key="2">
    <source>
        <dbReference type="EMBL" id="KAJ1361372.1"/>
    </source>
</evidence>
<accession>A0AAD5N4B3</accession>
<dbReference type="SUPFAM" id="SSF49354">
    <property type="entry name" value="PapD-like"/>
    <property type="match status" value="1"/>
</dbReference>
<keyword evidence="3" id="KW-1185">Reference proteome</keyword>
<dbReference type="InterPro" id="IPR000535">
    <property type="entry name" value="MSP_dom"/>
</dbReference>
<sequence length="57" mass="6544">MAEMTITNESDKTVIFKMKSTKPGMFKMRPVYGAVGPNDKHLYSKIPTLRTMYDQKS</sequence>
<proteinExistence type="predicted"/>
<comment type="caution">
    <text evidence="2">The sequence shown here is derived from an EMBL/GenBank/DDBJ whole genome shotgun (WGS) entry which is preliminary data.</text>
</comment>
<reference evidence="2" key="1">
    <citation type="submission" date="2021-06" db="EMBL/GenBank/DDBJ databases">
        <title>Parelaphostrongylus tenuis whole genome reference sequence.</title>
        <authorList>
            <person name="Garwood T.J."/>
            <person name="Larsen P.A."/>
            <person name="Fountain-Jones N.M."/>
            <person name="Garbe J.R."/>
            <person name="Macchietto M.G."/>
            <person name="Kania S.A."/>
            <person name="Gerhold R.W."/>
            <person name="Richards J.E."/>
            <person name="Wolf T.M."/>
        </authorList>
    </citation>
    <scope>NUCLEOTIDE SEQUENCE</scope>
    <source>
        <strain evidence="2">MNPRO001-30</strain>
        <tissue evidence="2">Meninges</tissue>
    </source>
</reference>
<dbReference type="InterPro" id="IPR013783">
    <property type="entry name" value="Ig-like_fold"/>
</dbReference>
<evidence type="ECO:0000313" key="3">
    <source>
        <dbReference type="Proteomes" id="UP001196413"/>
    </source>
</evidence>
<name>A0AAD5N4B3_PARTN</name>